<dbReference type="RefSeq" id="WP_323984123.1">
    <property type="nucleotide sequence ID" value="NZ_JAYKBW010000015.1"/>
</dbReference>
<organism evidence="1 2">
    <name type="scientific">Capnocytophaga gingivalis</name>
    <dbReference type="NCBI Taxonomy" id="1017"/>
    <lineage>
        <taxon>Bacteria</taxon>
        <taxon>Pseudomonadati</taxon>
        <taxon>Bacteroidota</taxon>
        <taxon>Flavobacteriia</taxon>
        <taxon>Flavobacteriales</taxon>
        <taxon>Flavobacteriaceae</taxon>
        <taxon>Capnocytophaga</taxon>
    </lineage>
</organism>
<comment type="caution">
    <text evidence="1">The sequence shown here is derived from an EMBL/GenBank/DDBJ whole genome shotgun (WGS) entry which is preliminary data.</text>
</comment>
<proteinExistence type="predicted"/>
<dbReference type="EMBL" id="JAYKBW010000015">
    <property type="protein sequence ID" value="MEB3076043.1"/>
    <property type="molecule type" value="Genomic_DNA"/>
</dbReference>
<sequence length="948" mass="111188">MDYKRNERDLYDNTDNGLDILKKYVPNLVLNKNFCYRDEKNPSAHVYKSNDNIWYIKDFGGDSHFPINIVREQTGWDYHEALVQLYDEFQIPVSGRATLPKNKTFKDQGDLPNDYFKIVTKDTITNHSSYSRFVTPELLKEFNVYEVDYYERITSSGKLMRVESTEFYPIFCYSPDITQWAKLYCPAEKKGKTTLEDGTEKRYNFKHGYLGKKPERYLHGLERIKKELGQETIEQISNLRKMLANAKDKEAVEQLQKNLDELLLPYVIICSGGSDGLTIASLSDDFYPVWGNSEVEIISQEDYQFLKLVSKHLINLPDVDTPGIEFAYKYSHHYWKLDTVFIPKYYLGDKGKDFRDFVNFFDKETPKEVIADTFRKMLAVPVSFNFMTINERKQNRISVSNLHYFLNANYFHVYISQNERSSTNENQGVLLKEKGYILECPSSAQVADFCIDFLVRKGTTKPIIDYMKSSNMFTDKELKKVPAKDFNLVKYDKDYQLFFFENTAVKVTANGVQFLPNKDVKNYVFKENIIKGSLSKYKETFFEPYKDEKGNNRVKITYNNCDFLNYLINTSRVYWENDYKSYQKEGKPWGVEHLLNSPYLSEQEQITQEQHFLSKCYAIGYMLHRWNDVNFPVFIYVTDDQVKEDNNEANGGTGKSMFAQGIEQLAKFFHPQDSGKKDILEDKHIFGGLKDYHDAILFDDVNQNQDFRSFYTLITRGITPNTKNVQQERFFSFEERPKIMGTFNYGLKDDSSAGLRRVFFVTFSSYYHKINKTMGREYQPYDDFKKRFYKEWNPQEWNVFYNFMLRCCQFYIANQDNHYFAPSDNLKKNNLKAIIGNTFLEWAEDYFDEERLNIEINKKELVDNCKASCGHIKLTNAKIQTKLEQFCTLKGYLFSGTIKKTEYIGLSRTTVQYLCVSTPNTPIAPTTVVNTPTPAPHITDNLSQEIDF</sequence>
<gene>
    <name evidence="1" type="ORF">VJJ08_12160</name>
</gene>
<evidence type="ECO:0000313" key="1">
    <source>
        <dbReference type="EMBL" id="MEB3076043.1"/>
    </source>
</evidence>
<protein>
    <submittedName>
        <fullName evidence="1">Uncharacterized protein</fullName>
    </submittedName>
</protein>
<keyword evidence="2" id="KW-1185">Reference proteome</keyword>
<reference evidence="1 2" key="1">
    <citation type="submission" date="2023-12" db="EMBL/GenBank/DDBJ databases">
        <title>Genomic sequences of Capnocytophaga and Parvimonas strains.</title>
        <authorList>
            <person name="Watt R.M."/>
            <person name="Wang M."/>
            <person name="Yang T."/>
            <person name="Tong W.M."/>
        </authorList>
    </citation>
    <scope>NUCLEOTIDE SEQUENCE [LARGE SCALE GENOMIC DNA]</scope>
    <source>
        <strain evidence="1 2">CCUG 13096</strain>
    </source>
</reference>
<dbReference type="Proteomes" id="UP001311730">
    <property type="component" value="Unassembled WGS sequence"/>
</dbReference>
<name>A0ABU5ZCG9_9FLAO</name>
<evidence type="ECO:0000313" key="2">
    <source>
        <dbReference type="Proteomes" id="UP001311730"/>
    </source>
</evidence>
<accession>A0ABU5ZCG9</accession>